<dbReference type="Gene3D" id="3.40.630.30">
    <property type="match status" value="1"/>
</dbReference>
<name>A0A553JP81_SHEHA</name>
<protein>
    <recommendedName>
        <fullName evidence="5">[Ribosomal protein bS18]-alanine N-acetyltransferase</fullName>
        <ecNumber evidence="5">2.3.1.266</ecNumber>
    </recommendedName>
</protein>
<feature type="domain" description="N-acetyltransferase" evidence="6">
    <location>
        <begin position="1"/>
        <end position="133"/>
    </location>
</feature>
<reference evidence="8" key="1">
    <citation type="submission" date="2019-07" db="EMBL/GenBank/DDBJ databases">
        <title>Shewanella sp. YLB-08 draft genomic sequence.</title>
        <authorList>
            <person name="Yu L."/>
        </authorList>
    </citation>
    <scope>NUCLEOTIDE SEQUENCE [LARGE SCALE GENOMIC DNA]</scope>
    <source>
        <strain evidence="8">JCM 20706</strain>
    </source>
</reference>
<dbReference type="NCBIfam" id="TIGR01575">
    <property type="entry name" value="rimI"/>
    <property type="match status" value="1"/>
</dbReference>
<comment type="function">
    <text evidence="5">Acetylates the N-terminal alanine of ribosomal protein bS18.</text>
</comment>
<dbReference type="InterPro" id="IPR050680">
    <property type="entry name" value="YpeA/RimI_acetyltransf"/>
</dbReference>
<evidence type="ECO:0000313" key="7">
    <source>
        <dbReference type="EMBL" id="TRY14255.1"/>
    </source>
</evidence>
<dbReference type="GO" id="GO:0008999">
    <property type="term" value="F:protein-N-terminal-alanine acetyltransferase activity"/>
    <property type="evidence" value="ECO:0007669"/>
    <property type="project" value="UniProtKB-EC"/>
</dbReference>
<dbReference type="GO" id="GO:0005737">
    <property type="term" value="C:cytoplasm"/>
    <property type="evidence" value="ECO:0007669"/>
    <property type="project" value="UniProtKB-SubCell"/>
</dbReference>
<keyword evidence="4" id="KW-0012">Acyltransferase</keyword>
<dbReference type="EMBL" id="VKGK01000012">
    <property type="protein sequence ID" value="TRY14255.1"/>
    <property type="molecule type" value="Genomic_DNA"/>
</dbReference>
<evidence type="ECO:0000256" key="5">
    <source>
        <dbReference type="RuleBase" id="RU363094"/>
    </source>
</evidence>
<dbReference type="AlphaFoldDB" id="A0A553JP81"/>
<dbReference type="InterPro" id="IPR000182">
    <property type="entry name" value="GNAT_dom"/>
</dbReference>
<dbReference type="InterPro" id="IPR016181">
    <property type="entry name" value="Acyl_CoA_acyltransferase"/>
</dbReference>
<proteinExistence type="inferred from homology"/>
<evidence type="ECO:0000313" key="8">
    <source>
        <dbReference type="Proteomes" id="UP000318126"/>
    </source>
</evidence>
<comment type="caution">
    <text evidence="7">The sequence shown here is derived from an EMBL/GenBank/DDBJ whole genome shotgun (WGS) entry which is preliminary data.</text>
</comment>
<evidence type="ECO:0000256" key="2">
    <source>
        <dbReference type="ARBA" id="ARBA00022490"/>
    </source>
</evidence>
<dbReference type="OrthoDB" id="9796919at2"/>
<comment type="catalytic activity">
    <reaction evidence="5">
        <text>N-terminal L-alanyl-[ribosomal protein bS18] + acetyl-CoA = N-terminal N(alpha)-acetyl-L-alanyl-[ribosomal protein bS18] + CoA + H(+)</text>
        <dbReference type="Rhea" id="RHEA:43756"/>
        <dbReference type="Rhea" id="RHEA-COMP:10676"/>
        <dbReference type="Rhea" id="RHEA-COMP:10677"/>
        <dbReference type="ChEBI" id="CHEBI:15378"/>
        <dbReference type="ChEBI" id="CHEBI:57287"/>
        <dbReference type="ChEBI" id="CHEBI:57288"/>
        <dbReference type="ChEBI" id="CHEBI:64718"/>
        <dbReference type="ChEBI" id="CHEBI:83683"/>
        <dbReference type="EC" id="2.3.1.266"/>
    </reaction>
</comment>
<gene>
    <name evidence="7" type="primary">rimI</name>
    <name evidence="7" type="ORF">FN961_11210</name>
</gene>
<comment type="similarity">
    <text evidence="1 5">Belongs to the acetyltransferase family. RimI subfamily.</text>
</comment>
<dbReference type="PROSITE" id="PS51186">
    <property type="entry name" value="GNAT"/>
    <property type="match status" value="1"/>
</dbReference>
<dbReference type="EC" id="2.3.1.266" evidence="5"/>
<keyword evidence="3 7" id="KW-0808">Transferase</keyword>
<dbReference type="Proteomes" id="UP000318126">
    <property type="component" value="Unassembled WGS sequence"/>
</dbReference>
<dbReference type="PANTHER" id="PTHR43420">
    <property type="entry name" value="ACETYLTRANSFERASE"/>
    <property type="match status" value="1"/>
</dbReference>
<dbReference type="CDD" id="cd04301">
    <property type="entry name" value="NAT_SF"/>
    <property type="match status" value="1"/>
</dbReference>
<evidence type="ECO:0000256" key="3">
    <source>
        <dbReference type="ARBA" id="ARBA00022679"/>
    </source>
</evidence>
<dbReference type="Pfam" id="PF00583">
    <property type="entry name" value="Acetyltransf_1"/>
    <property type="match status" value="1"/>
</dbReference>
<comment type="subcellular location">
    <subcellularLocation>
        <location evidence="5">Cytoplasm</location>
    </subcellularLocation>
</comment>
<sequence>MAAIATTAHSHPMSLATIESCFGPLYSSFGVYIEGQLQGFAISHQIFEDATLMDICIAPDSQGLGLGRSLLDSVIKSASEKGAETLFLEVRESGIAARALYIKDGFSETGRRKGYYRTGDGSEDAILMELSLIR</sequence>
<evidence type="ECO:0000259" key="6">
    <source>
        <dbReference type="PROSITE" id="PS51186"/>
    </source>
</evidence>
<keyword evidence="2 5" id="KW-0963">Cytoplasm</keyword>
<organism evidence="7 8">
    <name type="scientific">Shewanella hanedai</name>
    <name type="common">Alteromonas hanedai</name>
    <dbReference type="NCBI Taxonomy" id="25"/>
    <lineage>
        <taxon>Bacteria</taxon>
        <taxon>Pseudomonadati</taxon>
        <taxon>Pseudomonadota</taxon>
        <taxon>Gammaproteobacteria</taxon>
        <taxon>Alteromonadales</taxon>
        <taxon>Shewanellaceae</taxon>
        <taxon>Shewanella</taxon>
    </lineage>
</organism>
<dbReference type="SUPFAM" id="SSF55729">
    <property type="entry name" value="Acyl-CoA N-acyltransferases (Nat)"/>
    <property type="match status" value="1"/>
</dbReference>
<evidence type="ECO:0000256" key="4">
    <source>
        <dbReference type="ARBA" id="ARBA00023315"/>
    </source>
</evidence>
<dbReference type="PANTHER" id="PTHR43420:SF51">
    <property type="entry name" value="PEPTIDYL-LYSINE N-ACETYLTRANSFERASE YIAC"/>
    <property type="match status" value="1"/>
</dbReference>
<accession>A0A553JP81</accession>
<dbReference type="InterPro" id="IPR006464">
    <property type="entry name" value="AcTrfase_RimI/Ard1"/>
</dbReference>
<keyword evidence="8" id="KW-1185">Reference proteome</keyword>
<evidence type="ECO:0000256" key="1">
    <source>
        <dbReference type="ARBA" id="ARBA00005395"/>
    </source>
</evidence>